<dbReference type="EMBL" id="WYDN01000016">
    <property type="protein sequence ID" value="NAZ17356.1"/>
    <property type="molecule type" value="Genomic_DNA"/>
</dbReference>
<proteinExistence type="predicted"/>
<evidence type="ECO:0000313" key="2">
    <source>
        <dbReference type="EMBL" id="NAZ17356.1"/>
    </source>
</evidence>
<feature type="transmembrane region" description="Helical" evidence="1">
    <location>
        <begin position="44"/>
        <end position="64"/>
    </location>
</feature>
<feature type="transmembrane region" description="Helical" evidence="1">
    <location>
        <begin position="76"/>
        <end position="95"/>
    </location>
</feature>
<name>A0A6L9GDC3_9MICC</name>
<gene>
    <name evidence="2" type="ORF">GT020_14980</name>
</gene>
<feature type="transmembrane region" description="Helical" evidence="1">
    <location>
        <begin position="101"/>
        <end position="122"/>
    </location>
</feature>
<dbReference type="PANTHER" id="PTHR34989:SF1">
    <property type="entry name" value="PROTEIN HDED"/>
    <property type="match status" value="1"/>
</dbReference>
<dbReference type="Pfam" id="PF03729">
    <property type="entry name" value="DUF308"/>
    <property type="match status" value="2"/>
</dbReference>
<protein>
    <recommendedName>
        <fullName evidence="4">HdeD family acid-resistance protein</fullName>
    </recommendedName>
</protein>
<dbReference type="InterPro" id="IPR005325">
    <property type="entry name" value="DUF308_memb"/>
</dbReference>
<evidence type="ECO:0000313" key="3">
    <source>
        <dbReference type="Proteomes" id="UP000477543"/>
    </source>
</evidence>
<keyword evidence="1" id="KW-1133">Transmembrane helix</keyword>
<feature type="transmembrane region" description="Helical" evidence="1">
    <location>
        <begin position="159"/>
        <end position="178"/>
    </location>
</feature>
<keyword evidence="1" id="KW-0472">Membrane</keyword>
<dbReference type="AlphaFoldDB" id="A0A6L9GDC3"/>
<dbReference type="Proteomes" id="UP000477543">
    <property type="component" value="Unassembled WGS sequence"/>
</dbReference>
<evidence type="ECO:0000256" key="1">
    <source>
        <dbReference type="SAM" id="Phobius"/>
    </source>
</evidence>
<dbReference type="RefSeq" id="WP_052772528.1">
    <property type="nucleotide sequence ID" value="NZ_WYDN01000016.1"/>
</dbReference>
<keyword evidence="1" id="KW-0812">Transmembrane</keyword>
<organism evidence="2 3">
    <name type="scientific">Glutamicibacter soli</name>
    <dbReference type="NCBI Taxonomy" id="453836"/>
    <lineage>
        <taxon>Bacteria</taxon>
        <taxon>Bacillati</taxon>
        <taxon>Actinomycetota</taxon>
        <taxon>Actinomycetes</taxon>
        <taxon>Micrococcales</taxon>
        <taxon>Micrococcaceae</taxon>
        <taxon>Glutamicibacter</taxon>
    </lineage>
</organism>
<evidence type="ECO:0008006" key="4">
    <source>
        <dbReference type="Google" id="ProtNLM"/>
    </source>
</evidence>
<dbReference type="GO" id="GO:0005886">
    <property type="term" value="C:plasma membrane"/>
    <property type="evidence" value="ECO:0007669"/>
    <property type="project" value="TreeGrafter"/>
</dbReference>
<feature type="transmembrane region" description="Helical" evidence="1">
    <location>
        <begin position="134"/>
        <end position="153"/>
    </location>
</feature>
<accession>A0A6L9GDC3</accession>
<comment type="caution">
    <text evidence="2">The sequence shown here is derived from an EMBL/GenBank/DDBJ whole genome shotgun (WGS) entry which is preliminary data.</text>
</comment>
<feature type="transmembrane region" description="Helical" evidence="1">
    <location>
        <begin position="20"/>
        <end position="38"/>
    </location>
</feature>
<dbReference type="PANTHER" id="PTHR34989">
    <property type="entry name" value="PROTEIN HDED"/>
    <property type="match status" value="1"/>
</dbReference>
<dbReference type="InterPro" id="IPR052712">
    <property type="entry name" value="Acid_resist_chaperone_HdeD"/>
</dbReference>
<sequence length="193" mass="20173">MNKQKITTQVNSFSNGVRVAFGISGIVALVLGLLILIAPMKTASIITAIVALYALVSGVIYLGIGIFSRTQSTPKRILNCVLGAMFLAAGILAFTDLDNSTVLLASFVAIMIGIVWVAEGVVALTTLSRSPNRLVSGGYAVLCVIAGVLVLFGPFTFASILWLILGISLMVLGAIQALRAFSFKGNVVIIGQN</sequence>
<reference evidence="2 3" key="1">
    <citation type="submission" date="2020-01" db="EMBL/GenBank/DDBJ databases">
        <title>Glutamicibacter soli M275.</title>
        <authorList>
            <person name="Meng X."/>
        </authorList>
    </citation>
    <scope>NUCLEOTIDE SEQUENCE [LARGE SCALE GENOMIC DNA]</scope>
    <source>
        <strain evidence="2 3">M275</strain>
    </source>
</reference>